<protein>
    <submittedName>
        <fullName evidence="9">Glu/Leu/Phe/Val dehydrogenase</fullName>
    </submittedName>
</protein>
<dbReference type="AlphaFoldDB" id="A0AAW5T9N2"/>
<reference evidence="9" key="2">
    <citation type="journal article" date="2022" name="BMC Genomics">
        <title>Comparative genome analysis of mycobacteria focusing on tRNA and non-coding RNA.</title>
        <authorList>
            <person name="Behra P.R.K."/>
            <person name="Pettersson B.M.F."/>
            <person name="Ramesh M."/>
            <person name="Das S."/>
            <person name="Dasgupta S."/>
            <person name="Kirsebom L.A."/>
        </authorList>
    </citation>
    <scope>NUCLEOTIDE SEQUENCE</scope>
    <source>
        <strain evidence="9">DSM 44242</strain>
    </source>
</reference>
<dbReference type="Pfam" id="PF02812">
    <property type="entry name" value="ELFV_dehydrog_N"/>
    <property type="match status" value="1"/>
</dbReference>
<evidence type="ECO:0000256" key="2">
    <source>
        <dbReference type="ARBA" id="ARBA00023002"/>
    </source>
</evidence>
<proteinExistence type="inferred from homology"/>
<feature type="active site" description="Proton donor/acceptor" evidence="4">
    <location>
        <position position="93"/>
    </location>
</feature>
<dbReference type="Gene3D" id="3.40.50.720">
    <property type="entry name" value="NAD(P)-binding Rossmann-like Domain"/>
    <property type="match status" value="1"/>
</dbReference>
<evidence type="ECO:0000256" key="1">
    <source>
        <dbReference type="ARBA" id="ARBA00006382"/>
    </source>
</evidence>
<keyword evidence="2 6" id="KW-0560">Oxidoreductase</keyword>
<dbReference type="PROSITE" id="PS00074">
    <property type="entry name" value="GLFV_DEHYDROGENASE"/>
    <property type="match status" value="1"/>
</dbReference>
<dbReference type="SMART" id="SM00839">
    <property type="entry name" value="ELFV_dehydrog"/>
    <property type="match status" value="1"/>
</dbReference>
<dbReference type="PRINTS" id="PR00082">
    <property type="entry name" value="GLFDHDRGNASE"/>
</dbReference>
<dbReference type="Pfam" id="PF00208">
    <property type="entry name" value="ELFV_dehydrog"/>
    <property type="match status" value="2"/>
</dbReference>
<keyword evidence="3 5" id="KW-0520">NAD</keyword>
<organism evidence="9 10">
    <name type="scientific">Mycolicibacterium porcinum</name>
    <dbReference type="NCBI Taxonomy" id="39693"/>
    <lineage>
        <taxon>Bacteria</taxon>
        <taxon>Bacillati</taxon>
        <taxon>Actinomycetota</taxon>
        <taxon>Actinomycetes</taxon>
        <taxon>Mycobacteriales</taxon>
        <taxon>Mycobacteriaceae</taxon>
        <taxon>Mycolicibacterium</taxon>
    </lineage>
</organism>
<dbReference type="PIRSF" id="PIRSF000188">
    <property type="entry name" value="Phe_leu_dh"/>
    <property type="match status" value="1"/>
</dbReference>
<sequence>MRRAMVTGGAASDTLHIEQLDVPGYEEVRTCEDPATGLRAIIAVHDTRLGPALGGTRFYPYPDDAAALTDVRRLSVGMTYKAAAAGLPLGGGKAVIIGDPVALKTPELLRAYGRFVDSFEGRYVTAADVGTTSADLDVIGETTRYLVGRTEASGGFGDSSLSTALGVFVAIRAAASTTNRSLRGMRVGVEGAGKVGSCLVDLLLDAGAEVVVSEHYAPARARLAQTHPDLPIVESLFDAAVDVYAPCALGGSLTPESVAALRASIVCGAANNQLAGDEVEEQLFGRRIVWVPDYVANAGGLIQVAAERDGRTLAEARNQIGQLESVVLDILQRAERHDSTPARAARQIADDRLGRGR</sequence>
<comment type="caution">
    <text evidence="9">The sequence shown here is derived from an EMBL/GenBank/DDBJ whole genome shotgun (WGS) entry which is preliminary data.</text>
</comment>
<dbReference type="GO" id="GO:0000166">
    <property type="term" value="F:nucleotide binding"/>
    <property type="evidence" value="ECO:0007669"/>
    <property type="project" value="UniProtKB-KW"/>
</dbReference>
<dbReference type="SUPFAM" id="SSF53223">
    <property type="entry name" value="Aminoacid dehydrogenase-like, N-terminal domain"/>
    <property type="match status" value="1"/>
</dbReference>
<dbReference type="GO" id="GO:0006520">
    <property type="term" value="P:amino acid metabolic process"/>
    <property type="evidence" value="ECO:0007669"/>
    <property type="project" value="InterPro"/>
</dbReference>
<name>A0AAW5T9N2_9MYCO</name>
<dbReference type="InterPro" id="IPR016211">
    <property type="entry name" value="Glu/Phe/Leu/Val/Trp_DH_bac/arc"/>
</dbReference>
<dbReference type="InterPro" id="IPR036291">
    <property type="entry name" value="NAD(P)-bd_dom_sf"/>
</dbReference>
<evidence type="ECO:0000256" key="7">
    <source>
        <dbReference type="SAM" id="MobiDB-lite"/>
    </source>
</evidence>
<feature type="binding site" evidence="5">
    <location>
        <begin position="191"/>
        <end position="196"/>
    </location>
    <ligand>
        <name>NAD(+)</name>
        <dbReference type="ChEBI" id="CHEBI:57540"/>
    </ligand>
</feature>
<dbReference type="InterPro" id="IPR006096">
    <property type="entry name" value="Glu/Leu/Phe/Val/Trp_DH_C"/>
</dbReference>
<dbReference type="Gene3D" id="3.40.50.10860">
    <property type="entry name" value="Leucine Dehydrogenase, chain A, domain 1"/>
    <property type="match status" value="1"/>
</dbReference>
<evidence type="ECO:0000256" key="5">
    <source>
        <dbReference type="PIRSR" id="PIRSR000188-2"/>
    </source>
</evidence>
<dbReference type="PANTHER" id="PTHR42722:SF1">
    <property type="entry name" value="VALINE DEHYDROGENASE"/>
    <property type="match status" value="1"/>
</dbReference>
<dbReference type="Proteomes" id="UP001141659">
    <property type="component" value="Unassembled WGS sequence"/>
</dbReference>
<dbReference type="EMBL" id="JACKVC010000026">
    <property type="protein sequence ID" value="MCV7392189.1"/>
    <property type="molecule type" value="Genomic_DNA"/>
</dbReference>
<evidence type="ECO:0000313" key="10">
    <source>
        <dbReference type="Proteomes" id="UP001141659"/>
    </source>
</evidence>
<reference evidence="9" key="1">
    <citation type="submission" date="2020-07" db="EMBL/GenBank/DDBJ databases">
        <authorList>
            <person name="Pettersson B.M.F."/>
            <person name="Behra P.R.K."/>
            <person name="Ramesh M."/>
            <person name="Das S."/>
            <person name="Dasgupta S."/>
            <person name="Kirsebom L.A."/>
        </authorList>
    </citation>
    <scope>NUCLEOTIDE SEQUENCE</scope>
    <source>
        <strain evidence="9">DSM 44242</strain>
    </source>
</reference>
<keyword evidence="5" id="KW-0547">Nucleotide-binding</keyword>
<dbReference type="InterPro" id="IPR033524">
    <property type="entry name" value="Glu/Leu/Phe/Val_DH_AS"/>
</dbReference>
<comment type="similarity">
    <text evidence="1 6">Belongs to the Glu/Leu/Phe/Val dehydrogenases family.</text>
</comment>
<evidence type="ECO:0000259" key="8">
    <source>
        <dbReference type="SMART" id="SM00839"/>
    </source>
</evidence>
<feature type="domain" description="Glutamate/phenylalanine/leucine/valine/L-tryptophan dehydrogenase C-terminal" evidence="8">
    <location>
        <begin position="157"/>
        <end position="356"/>
    </location>
</feature>
<feature type="compositionally biased region" description="Basic and acidic residues" evidence="7">
    <location>
        <begin position="348"/>
        <end position="357"/>
    </location>
</feature>
<dbReference type="GO" id="GO:0016639">
    <property type="term" value="F:oxidoreductase activity, acting on the CH-NH2 group of donors, NAD or NADP as acceptor"/>
    <property type="evidence" value="ECO:0007669"/>
    <property type="project" value="InterPro"/>
</dbReference>
<accession>A0AAW5T9N2</accession>
<dbReference type="SUPFAM" id="SSF51735">
    <property type="entry name" value="NAD(P)-binding Rossmann-fold domains"/>
    <property type="match status" value="1"/>
</dbReference>
<evidence type="ECO:0000256" key="3">
    <source>
        <dbReference type="ARBA" id="ARBA00023027"/>
    </source>
</evidence>
<dbReference type="InterPro" id="IPR006095">
    <property type="entry name" value="Glu/Leu/Phe/Val/Trp_DH"/>
</dbReference>
<feature type="region of interest" description="Disordered" evidence="7">
    <location>
        <begin position="338"/>
        <end position="357"/>
    </location>
</feature>
<gene>
    <name evidence="9" type="ORF">H5P34_29455</name>
</gene>
<evidence type="ECO:0000313" key="9">
    <source>
        <dbReference type="EMBL" id="MCV7392189.1"/>
    </source>
</evidence>
<evidence type="ECO:0000256" key="6">
    <source>
        <dbReference type="RuleBase" id="RU004417"/>
    </source>
</evidence>
<dbReference type="FunFam" id="3.40.50.10860:FF:000010">
    <property type="entry name" value="Leucine dehydrogenase"/>
    <property type="match status" value="1"/>
</dbReference>
<dbReference type="InterPro" id="IPR006097">
    <property type="entry name" value="Glu/Leu/Phe/Val/Trp_DH_dimer"/>
</dbReference>
<dbReference type="PANTHER" id="PTHR42722">
    <property type="entry name" value="LEUCINE DEHYDROGENASE"/>
    <property type="match status" value="1"/>
</dbReference>
<dbReference type="InterPro" id="IPR046346">
    <property type="entry name" value="Aminoacid_DH-like_N_sf"/>
</dbReference>
<evidence type="ECO:0000256" key="4">
    <source>
        <dbReference type="PIRSR" id="PIRSR000188-1"/>
    </source>
</evidence>